<dbReference type="Proteomes" id="UP001162029">
    <property type="component" value="Unassembled WGS sequence"/>
</dbReference>
<dbReference type="InterPro" id="IPR003439">
    <property type="entry name" value="ABC_transporter-like_ATP-bd"/>
</dbReference>
<evidence type="ECO:0000313" key="10">
    <source>
        <dbReference type="EMBL" id="CAI5746936.1"/>
    </source>
</evidence>
<sequence length="666" mass="73732">MLFTVNSQVSIGTDAPKVGFTKKAIKKVKEIMKKEKDFFNCDGAFVDETRSTRAAAAWGKEVGSYNAESAHMRDSNQALVLHRGHSLRLAFDNITCAGQVTESSKKPMNVVKSVTGYADSGTLTAIVGAGRAGKSALLSALAGEKVPTMGRIFYEGTRLVLWYGVESQASVGLVMSMLFGMERPQYMKLCPSVPTSAKATMFQKVYISSCSAVEARLVAIGVELAFAPSILLLDEPTSGLDADSAQRIVRVLEQVARTGHTVVCSIADLTPTTEVRAFDRLVLLSRDGETIFHGETRLMVQYLEALPGVKGLGSGGKSITAWALESVGVRSTISLTITKTRGCEARTNTKKKKHRRAGSMLSTSDIVNCEKESRFVQLFQRSEIKRRLLTQMQRAGYLYPNSKKQHVPALITAYRGGNLRVQASSWYTQMTWLVRRVWSRNAWRENACWRREQAWQAYPAATYHFCSSVVELVFVLGITLVAAILTFTLFGFWSITKSGNFALYWFTLAIFALGQVYLAQWLVRLVPSESIAAVAGIGINLLPLLTFVWSWRRSAVSRLMSLLVSLTPQHYALQVMQALVFGAAADSYVYDGGGIQAERELPCRDLRLIPSDERYFVKKLTVFSYAEIKYGAERGSVALRLFELGAFLAMFRFLAIVALKKRQARS</sequence>
<keyword evidence="6 8" id="KW-1133">Transmembrane helix</keyword>
<keyword evidence="3 8" id="KW-0812">Transmembrane</keyword>
<keyword evidence="7 8" id="KW-0472">Membrane</keyword>
<dbReference type="SUPFAM" id="SSF52540">
    <property type="entry name" value="P-loop containing nucleoside triphosphate hydrolases"/>
    <property type="match status" value="1"/>
</dbReference>
<organism evidence="10 11">
    <name type="scientific">Peronospora destructor</name>
    <dbReference type="NCBI Taxonomy" id="86335"/>
    <lineage>
        <taxon>Eukaryota</taxon>
        <taxon>Sar</taxon>
        <taxon>Stramenopiles</taxon>
        <taxon>Oomycota</taxon>
        <taxon>Peronosporomycetes</taxon>
        <taxon>Peronosporales</taxon>
        <taxon>Peronosporaceae</taxon>
        <taxon>Peronospora</taxon>
    </lineage>
</organism>
<keyword evidence="4" id="KW-0547">Nucleotide-binding</keyword>
<evidence type="ECO:0000259" key="9">
    <source>
        <dbReference type="PROSITE" id="PS50893"/>
    </source>
</evidence>
<evidence type="ECO:0000256" key="8">
    <source>
        <dbReference type="SAM" id="Phobius"/>
    </source>
</evidence>
<dbReference type="GO" id="GO:0016020">
    <property type="term" value="C:membrane"/>
    <property type="evidence" value="ECO:0007669"/>
    <property type="project" value="UniProtKB-SubCell"/>
</dbReference>
<evidence type="ECO:0000313" key="11">
    <source>
        <dbReference type="Proteomes" id="UP001162029"/>
    </source>
</evidence>
<feature type="domain" description="ABC transporter" evidence="9">
    <location>
        <begin position="89"/>
        <end position="312"/>
    </location>
</feature>
<evidence type="ECO:0000256" key="6">
    <source>
        <dbReference type="ARBA" id="ARBA00022989"/>
    </source>
</evidence>
<keyword evidence="2" id="KW-0813">Transport</keyword>
<dbReference type="GO" id="GO:0042626">
    <property type="term" value="F:ATPase-coupled transmembrane transporter activity"/>
    <property type="evidence" value="ECO:0007669"/>
    <property type="project" value="TreeGrafter"/>
</dbReference>
<dbReference type="EMBL" id="CANTFM010002650">
    <property type="protein sequence ID" value="CAI5746936.1"/>
    <property type="molecule type" value="Genomic_DNA"/>
</dbReference>
<feature type="transmembrane region" description="Helical" evidence="8">
    <location>
        <begin position="472"/>
        <end position="495"/>
    </location>
</feature>
<dbReference type="GO" id="GO:0016887">
    <property type="term" value="F:ATP hydrolysis activity"/>
    <property type="evidence" value="ECO:0007669"/>
    <property type="project" value="InterPro"/>
</dbReference>
<feature type="transmembrane region" description="Helical" evidence="8">
    <location>
        <begin position="637"/>
        <end position="659"/>
    </location>
</feature>
<evidence type="ECO:0000256" key="2">
    <source>
        <dbReference type="ARBA" id="ARBA00022448"/>
    </source>
</evidence>
<feature type="transmembrane region" description="Helical" evidence="8">
    <location>
        <begin position="531"/>
        <end position="551"/>
    </location>
</feature>
<dbReference type="AlphaFoldDB" id="A0AAV0VCW9"/>
<evidence type="ECO:0000256" key="4">
    <source>
        <dbReference type="ARBA" id="ARBA00022741"/>
    </source>
</evidence>
<evidence type="ECO:0000256" key="5">
    <source>
        <dbReference type="ARBA" id="ARBA00022840"/>
    </source>
</evidence>
<accession>A0AAV0VCW9</accession>
<feature type="transmembrane region" description="Helical" evidence="8">
    <location>
        <begin position="502"/>
        <end position="519"/>
    </location>
</feature>
<dbReference type="PANTHER" id="PTHR48041:SF91">
    <property type="entry name" value="ABC TRANSPORTER G FAMILY MEMBER 28"/>
    <property type="match status" value="1"/>
</dbReference>
<comment type="subcellular location">
    <subcellularLocation>
        <location evidence="1">Membrane</location>
        <topology evidence="1">Multi-pass membrane protein</topology>
    </subcellularLocation>
</comment>
<keyword evidence="5" id="KW-0067">ATP-binding</keyword>
<dbReference type="InterPro" id="IPR050352">
    <property type="entry name" value="ABCG_transporters"/>
</dbReference>
<dbReference type="InterPro" id="IPR003593">
    <property type="entry name" value="AAA+_ATPase"/>
</dbReference>
<dbReference type="Gene3D" id="3.40.50.300">
    <property type="entry name" value="P-loop containing nucleotide triphosphate hydrolases"/>
    <property type="match status" value="2"/>
</dbReference>
<protein>
    <recommendedName>
        <fullName evidence="9">ABC transporter domain-containing protein</fullName>
    </recommendedName>
</protein>
<reference evidence="10" key="1">
    <citation type="submission" date="2022-12" db="EMBL/GenBank/DDBJ databases">
        <authorList>
            <person name="Webb A."/>
        </authorList>
    </citation>
    <scope>NUCLEOTIDE SEQUENCE</scope>
    <source>
        <strain evidence="10">Pd1</strain>
    </source>
</reference>
<gene>
    <name evidence="10" type="ORF">PDE001_LOCUS11878</name>
</gene>
<proteinExistence type="predicted"/>
<comment type="caution">
    <text evidence="10">The sequence shown here is derived from an EMBL/GenBank/DDBJ whole genome shotgun (WGS) entry which is preliminary data.</text>
</comment>
<evidence type="ECO:0000256" key="1">
    <source>
        <dbReference type="ARBA" id="ARBA00004141"/>
    </source>
</evidence>
<name>A0AAV0VCW9_9STRA</name>
<dbReference type="PANTHER" id="PTHR48041">
    <property type="entry name" value="ABC TRANSPORTER G FAMILY MEMBER 28"/>
    <property type="match status" value="1"/>
</dbReference>
<evidence type="ECO:0000256" key="7">
    <source>
        <dbReference type="ARBA" id="ARBA00023136"/>
    </source>
</evidence>
<dbReference type="Pfam" id="PF00005">
    <property type="entry name" value="ABC_tran"/>
    <property type="match status" value="1"/>
</dbReference>
<dbReference type="InterPro" id="IPR027417">
    <property type="entry name" value="P-loop_NTPase"/>
</dbReference>
<evidence type="ECO:0000256" key="3">
    <source>
        <dbReference type="ARBA" id="ARBA00022692"/>
    </source>
</evidence>
<dbReference type="PROSITE" id="PS50893">
    <property type="entry name" value="ABC_TRANSPORTER_2"/>
    <property type="match status" value="1"/>
</dbReference>
<dbReference type="SMART" id="SM00382">
    <property type="entry name" value="AAA"/>
    <property type="match status" value="1"/>
</dbReference>
<keyword evidence="11" id="KW-1185">Reference proteome</keyword>
<dbReference type="GO" id="GO:0005524">
    <property type="term" value="F:ATP binding"/>
    <property type="evidence" value="ECO:0007669"/>
    <property type="project" value="UniProtKB-KW"/>
</dbReference>